<sequence length="174" mass="19675">MEKFELREINETIDKKTLYPYIDATEFNDKIKKAIKRMLGVVIPSGDNDINLDFDDVKIIMRHGGMGFSGVGEHDGENSAVEALKKAIVDSSLDYNFMNQVSGILIHFELHPDLPIINIAEAMDIIHKNTNNEADIAWGTTTDRSISKNYVKVTILFTGFEKNKLKHMAVNNIY</sequence>
<dbReference type="SMART" id="SM00865">
    <property type="entry name" value="Tubulin_C"/>
    <property type="match status" value="1"/>
</dbReference>
<evidence type="ECO:0000256" key="1">
    <source>
        <dbReference type="ARBA" id="ARBA00022741"/>
    </source>
</evidence>
<evidence type="ECO:0000313" key="4">
    <source>
        <dbReference type="EMBL" id="QOP44035.1"/>
    </source>
</evidence>
<keyword evidence="5" id="KW-1185">Reference proteome</keyword>
<dbReference type="Pfam" id="PF12327">
    <property type="entry name" value="FtsZ_C"/>
    <property type="match status" value="1"/>
</dbReference>
<evidence type="ECO:0000256" key="2">
    <source>
        <dbReference type="ARBA" id="ARBA00023134"/>
    </source>
</evidence>
<dbReference type="InterPro" id="IPR037103">
    <property type="entry name" value="Tubulin/FtsZ-like_C"/>
</dbReference>
<evidence type="ECO:0000313" key="5">
    <source>
        <dbReference type="Proteomes" id="UP000593719"/>
    </source>
</evidence>
<dbReference type="KEGG" id="ssei:FJR45_08800"/>
<dbReference type="GO" id="GO:0005525">
    <property type="term" value="F:GTP binding"/>
    <property type="evidence" value="ECO:0007669"/>
    <property type="project" value="UniProtKB-KW"/>
</dbReference>
<dbReference type="GO" id="GO:0051301">
    <property type="term" value="P:cell division"/>
    <property type="evidence" value="ECO:0007669"/>
    <property type="project" value="TreeGrafter"/>
</dbReference>
<dbReference type="InterPro" id="IPR008280">
    <property type="entry name" value="Tub_FtsZ_C"/>
</dbReference>
<dbReference type="PANTHER" id="PTHR30314">
    <property type="entry name" value="CELL DIVISION PROTEIN FTSZ-RELATED"/>
    <property type="match status" value="1"/>
</dbReference>
<dbReference type="PANTHER" id="PTHR30314:SF3">
    <property type="entry name" value="MITOCHONDRIAL DIVISION PROTEIN FSZA"/>
    <property type="match status" value="1"/>
</dbReference>
<keyword evidence="1" id="KW-0547">Nucleotide-binding</keyword>
<dbReference type="SUPFAM" id="SSF55307">
    <property type="entry name" value="Tubulin C-terminal domain-like"/>
    <property type="match status" value="1"/>
</dbReference>
<dbReference type="RefSeq" id="WP_193150209.1">
    <property type="nucleotide sequence ID" value="NZ_CP041235.1"/>
</dbReference>
<keyword evidence="2" id="KW-0342">GTP-binding</keyword>
<dbReference type="Proteomes" id="UP000593719">
    <property type="component" value="Chromosome"/>
</dbReference>
<organism evidence="4 5">
    <name type="scientific">Sulfurimonas sediminis</name>
    <dbReference type="NCBI Taxonomy" id="2590020"/>
    <lineage>
        <taxon>Bacteria</taxon>
        <taxon>Pseudomonadati</taxon>
        <taxon>Campylobacterota</taxon>
        <taxon>Epsilonproteobacteria</taxon>
        <taxon>Campylobacterales</taxon>
        <taxon>Sulfurimonadaceae</taxon>
        <taxon>Sulfurimonas</taxon>
    </lineage>
</organism>
<evidence type="ECO:0000259" key="3">
    <source>
        <dbReference type="SMART" id="SM00865"/>
    </source>
</evidence>
<dbReference type="InterPro" id="IPR045061">
    <property type="entry name" value="FtsZ/CetZ"/>
</dbReference>
<name>A0A7M1B303_9BACT</name>
<dbReference type="EMBL" id="CP041235">
    <property type="protein sequence ID" value="QOP44035.1"/>
    <property type="molecule type" value="Genomic_DNA"/>
</dbReference>
<dbReference type="AlphaFoldDB" id="A0A7M1B303"/>
<protein>
    <recommendedName>
        <fullName evidence="3">Tubulin/FtsZ 2-layer sandwich domain-containing protein</fullName>
    </recommendedName>
</protein>
<dbReference type="Gene3D" id="3.30.1330.20">
    <property type="entry name" value="Tubulin/FtsZ, C-terminal domain"/>
    <property type="match status" value="1"/>
</dbReference>
<dbReference type="InterPro" id="IPR024757">
    <property type="entry name" value="FtsZ_C"/>
</dbReference>
<proteinExistence type="predicted"/>
<dbReference type="GO" id="GO:0005737">
    <property type="term" value="C:cytoplasm"/>
    <property type="evidence" value="ECO:0007669"/>
    <property type="project" value="TreeGrafter"/>
</dbReference>
<dbReference type="GO" id="GO:0003924">
    <property type="term" value="F:GTPase activity"/>
    <property type="evidence" value="ECO:0007669"/>
    <property type="project" value="InterPro"/>
</dbReference>
<feature type="domain" description="Tubulin/FtsZ 2-layer sandwich" evidence="3">
    <location>
        <begin position="50"/>
        <end position="169"/>
    </location>
</feature>
<dbReference type="InterPro" id="IPR018316">
    <property type="entry name" value="Tubulin/FtsZ_2-layer-sand-dom"/>
</dbReference>
<accession>A0A7M1B303</accession>
<dbReference type="GO" id="GO:0032153">
    <property type="term" value="C:cell division site"/>
    <property type="evidence" value="ECO:0007669"/>
    <property type="project" value="TreeGrafter"/>
</dbReference>
<gene>
    <name evidence="4" type="ORF">FJR45_08800</name>
</gene>
<reference evidence="4 5" key="1">
    <citation type="submission" date="2019-06" db="EMBL/GenBank/DDBJ databases">
        <title>Sulfurimonas gotlandica sp. nov., a chemoautotrophic and psychrotolerant epsilonproteobacterium isolated from a pelagic redoxcline, and an emended description of the genus Sulfurimonas.</title>
        <authorList>
            <person name="Wang S."/>
            <person name="Jiang L."/>
            <person name="Shao Z."/>
        </authorList>
    </citation>
    <scope>NUCLEOTIDE SEQUENCE [LARGE SCALE GENOMIC DNA]</scope>
    <source>
        <strain evidence="4 5">S2-6</strain>
    </source>
</reference>